<feature type="compositionally biased region" description="Polar residues" evidence="2">
    <location>
        <begin position="621"/>
        <end position="632"/>
    </location>
</feature>
<feature type="compositionally biased region" description="Basic and acidic residues" evidence="2">
    <location>
        <begin position="545"/>
        <end position="581"/>
    </location>
</feature>
<sequence>MRIKQVTVSFGKVTTESVCHVYYYLIIAIKMEESVVLLEKTPVHHSSEDGPPSMQAASDKIGIILSSAKTTSSHPAIRNSTSSTELPNLADMDSIADVCLVGSTATVTLSSSSQTSTDQSNINMIKGSATKSETLPASAHVLSSVSGKADDLPVTSTSTGINNVTIPKKATCHNEASVSGKAGDLTVTSKSSGINNLPIPKRTTCQKEASKHPPVGLSLAVMSSSSSGEYISRKTRTFAPPGSSLISSTKHSPKGSLTSVISSNISSTQQGSLVPAGSSSISSTSGTLASITPSNTSSTQQGSVVSAGSSSISSTNPIGNLTSIIPSTEHFSSGLLVSAVSSSISSTKHSTHGTLTSIIPSNIASTEQGSSGSLVSAVSSSIPSTEHLTKTEENIMLSTETEKLSSSQNPTSYKKEHCYTKSSPETMSNANAMETETTVEVDTTKRDVEFVSEENEHFAPSHVQLDNSQPSTPTSLDSIMSFSLSNNDSNDGSFYMEVDVIDNERNDDRENNDRDDADGSHLSAELKTKLSKSSDSFVLPPAQSMEKDKISTELSRSKFSVDEPIERKSINNDKDTHKDQSEEASNSTDFYLRFPEITKQLACKFPSLPHTDKSCDEKQSPETLTQNTSAESNLDGRETSTAIKQKNNDTNHAPGGTISPEKVKVAVEISSKSRKDNNSQSNVTGRVQNEICIQKDDEIDHGVGSSDIEELNENQLSKSETTVSFTNPTPVFLFANKNNKKFYQTDINESITPKDYEDSPVFSLCTDSTAKKDLQTRPGSKTKTIATLKKVSKSLSSTTDVSTDKTKRPNTTEKTTAIKSNNSSSISLIKIHHTTSPVDPNIVVLRPTSVVSSTQTTLVGNSGTQTPRLIGNASVYPTCATSLLKSFASDSLKICNTDNSVGQSSKRSETSNVNNITASSNRPMHSGKYNNNLFRNKNAIPEIIVNISMNSTNAGTIVTSNSCGAQNLKNTDSKPTIAAAGHTRPNLSTLLSTKLNVKTAMPSQVNVSTTVPTKHNVATAVPTKPNVAISVPSKVNVSTVAPKKLTAVTAIPSDVKVSTALPTNLNVPTAVRTEIKRTLRPMLIPTSSSNPNANNVQLFKCELPKVNIVTDNDVTNKKTVENKTLCYKHSSTVRNPVYTNVTSSGPYHCQLVNTGTHPRVSFSDVNNAEKVTNPNQNPLVITVYPTNYSLSSALVPSSKSVQDKTVPAKTVPAKSVPAKSAPAKTVPAKTVQGKMLMQTGKSALESPTVNTAVRKLTSQITSFQIRPANNMISQIRPSNIISSSNASLQNFGKLVSVLPKTVHKQTATASAESVLENTREELEQKLLEILNKTSDKPDVFNHTNTKLVSSQKQMLSTANHPTKCVVKETSPGYTIIPPTITVPPKEVIVRPPIIVKVINHVNTQSNNSVSILPKAGGLHPQNTTMKKTTFVSPLKTFTVSDALKQSIGCSSARPLKTTTVTQQLPEMYIRSNKQPTASEQNNYSKTTLVSQDVHYYVENDSTSVDPRDPLNQQNRGNLSVKFPLISKDGEIINLSKVNAASQFSVPIIGSHSKGISTVSRLATSLPTVETSNIDYESNCEENTESSGILIDSVYSLLQNDPETPNELSREVIWPKVDKEQIRYFAYQFDCNVQRANVRLDKETKEDDRLREPCFVVLKSSNDGSTAIDSRCSLKCRRPFVKRLSERIVRKGLKSNKICVRKNIYRSAKRLQKKSSPGKSGQNTQNAKSLSLKPNAISSAQKSAIVPPISVANTPGRMLPNPLNTDATVPLNTVATVDKTITDKHGNKFMMIKLGSKTILIPTINKADKPKAYVLECDPKTSLSEAIKLVTKQHMASFPDKTNTSILSLASSKPSATVTRQTPNTSSVATSSFAGWASASTTSAHTILPMNRVKSEPVTSGYGDEQENDDYVVTVKTEPGISSDRDESKDNDSGPSKSKIARTEDAVKTESAPERIKRLRDELKTQEKALEEVRRKRKLDTSLLL</sequence>
<keyword evidence="4" id="KW-1185">Reference proteome</keyword>
<evidence type="ECO:0000256" key="1">
    <source>
        <dbReference type="SAM" id="Coils"/>
    </source>
</evidence>
<keyword evidence="1" id="KW-0175">Coiled coil</keyword>
<evidence type="ECO:0000313" key="3">
    <source>
        <dbReference type="EMBL" id="CAG2232195.1"/>
    </source>
</evidence>
<comment type="caution">
    <text evidence="3">The sequence shown here is derived from an EMBL/GenBank/DDBJ whole genome shotgun (WGS) entry which is preliminary data.</text>
</comment>
<evidence type="ECO:0000313" key="4">
    <source>
        <dbReference type="Proteomes" id="UP000683360"/>
    </source>
</evidence>
<feature type="region of interest" description="Disordered" evidence="2">
    <location>
        <begin position="527"/>
        <end position="589"/>
    </location>
</feature>
<reference evidence="3" key="1">
    <citation type="submission" date="2021-03" db="EMBL/GenBank/DDBJ databases">
        <authorList>
            <person name="Bekaert M."/>
        </authorList>
    </citation>
    <scope>NUCLEOTIDE SEQUENCE</scope>
</reference>
<feature type="region of interest" description="Disordered" evidence="2">
    <location>
        <begin position="898"/>
        <end position="928"/>
    </location>
</feature>
<evidence type="ECO:0000256" key="2">
    <source>
        <dbReference type="SAM" id="MobiDB-lite"/>
    </source>
</evidence>
<feature type="region of interest" description="Disordered" evidence="2">
    <location>
        <begin position="234"/>
        <end position="258"/>
    </location>
</feature>
<feature type="compositionally biased region" description="Polar residues" evidence="2">
    <location>
        <begin position="1713"/>
        <end position="1728"/>
    </location>
</feature>
<feature type="compositionally biased region" description="Polar residues" evidence="2">
    <location>
        <begin position="400"/>
        <end position="412"/>
    </location>
</feature>
<feature type="region of interest" description="Disordered" evidence="2">
    <location>
        <begin position="1887"/>
        <end position="1965"/>
    </location>
</feature>
<feature type="region of interest" description="Disordered" evidence="2">
    <location>
        <begin position="284"/>
        <end position="316"/>
    </location>
</feature>
<feature type="region of interest" description="Disordered" evidence="2">
    <location>
        <begin position="612"/>
        <end position="638"/>
    </location>
</feature>
<gene>
    <name evidence="3" type="ORF">MEDL_44939</name>
</gene>
<feature type="coiled-coil region" evidence="1">
    <location>
        <begin position="1308"/>
        <end position="1335"/>
    </location>
</feature>
<feature type="region of interest" description="Disordered" evidence="2">
    <location>
        <begin position="643"/>
        <end position="662"/>
    </location>
</feature>
<dbReference type="OrthoDB" id="6117036at2759"/>
<feature type="region of interest" description="Disordered" evidence="2">
    <location>
        <begin position="456"/>
        <end position="494"/>
    </location>
</feature>
<feature type="compositionally biased region" description="Basic and acidic residues" evidence="2">
    <location>
        <begin position="1940"/>
        <end position="1965"/>
    </location>
</feature>
<name>A0A8S3TF92_MYTED</name>
<dbReference type="EMBL" id="CAJPWZ010002167">
    <property type="protein sequence ID" value="CAG2232195.1"/>
    <property type="molecule type" value="Genomic_DNA"/>
</dbReference>
<accession>A0A8S3TF92</accession>
<feature type="compositionally biased region" description="Basic and acidic residues" evidence="2">
    <location>
        <begin position="1922"/>
        <end position="1931"/>
    </location>
</feature>
<feature type="region of interest" description="Disordered" evidence="2">
    <location>
        <begin position="1708"/>
        <end position="1731"/>
    </location>
</feature>
<organism evidence="3 4">
    <name type="scientific">Mytilus edulis</name>
    <name type="common">Blue mussel</name>
    <dbReference type="NCBI Taxonomy" id="6550"/>
    <lineage>
        <taxon>Eukaryota</taxon>
        <taxon>Metazoa</taxon>
        <taxon>Spiralia</taxon>
        <taxon>Lophotrochozoa</taxon>
        <taxon>Mollusca</taxon>
        <taxon>Bivalvia</taxon>
        <taxon>Autobranchia</taxon>
        <taxon>Pteriomorphia</taxon>
        <taxon>Mytilida</taxon>
        <taxon>Mytiloidea</taxon>
        <taxon>Mytilidae</taxon>
        <taxon>Mytilinae</taxon>
        <taxon>Mytilus</taxon>
    </lineage>
</organism>
<dbReference type="Proteomes" id="UP000683360">
    <property type="component" value="Unassembled WGS sequence"/>
</dbReference>
<feature type="region of interest" description="Disordered" evidence="2">
    <location>
        <begin position="400"/>
        <end position="426"/>
    </location>
</feature>
<protein>
    <submittedName>
        <fullName evidence="3">Uncharacterized protein</fullName>
    </submittedName>
</protein>
<proteinExistence type="predicted"/>
<feature type="compositionally biased region" description="Polar residues" evidence="2">
    <location>
        <begin position="464"/>
        <end position="492"/>
    </location>
</feature>